<evidence type="ECO:0000313" key="2">
    <source>
        <dbReference type="Proteomes" id="UP000318733"/>
    </source>
</evidence>
<protein>
    <submittedName>
        <fullName evidence="1">DinB family protein</fullName>
    </submittedName>
</protein>
<sequence>MKTLFDDKTRAEVVARINKLDEQSKAQWGKMTVYQMIKHCVKWEDMLLGKTTYKQSLLGRIVGKFALKDMMKDEPLKHNLPTVPSFKVNGDGNVAATKKEWLNLISEHNGKTPVGFIHPFFGLLTAEQAGQMAYKHIDHHLRQFNQ</sequence>
<dbReference type="Gene3D" id="1.20.120.450">
    <property type="entry name" value="dinb family like domain"/>
    <property type="match status" value="1"/>
</dbReference>
<dbReference type="EMBL" id="VLPK01000001">
    <property type="protein sequence ID" value="TSJ43142.1"/>
    <property type="molecule type" value="Genomic_DNA"/>
</dbReference>
<reference evidence="1 2" key="1">
    <citation type="submission" date="2019-07" db="EMBL/GenBank/DDBJ databases">
        <authorList>
            <person name="Huq M.A."/>
        </authorList>
    </citation>
    <scope>NUCLEOTIDE SEQUENCE [LARGE SCALE GENOMIC DNA]</scope>
    <source>
        <strain evidence="1 2">MAH-19</strain>
    </source>
</reference>
<proteinExistence type="predicted"/>
<keyword evidence="2" id="KW-1185">Reference proteome</keyword>
<organism evidence="1 2">
    <name type="scientific">Mucilaginibacter corticis</name>
    <dbReference type="NCBI Taxonomy" id="2597670"/>
    <lineage>
        <taxon>Bacteria</taxon>
        <taxon>Pseudomonadati</taxon>
        <taxon>Bacteroidota</taxon>
        <taxon>Sphingobacteriia</taxon>
        <taxon>Sphingobacteriales</taxon>
        <taxon>Sphingobacteriaceae</taxon>
        <taxon>Mucilaginibacter</taxon>
    </lineage>
</organism>
<dbReference type="SUPFAM" id="SSF109854">
    <property type="entry name" value="DinB/YfiT-like putative metalloenzymes"/>
    <property type="match status" value="1"/>
</dbReference>
<comment type="caution">
    <text evidence="1">The sequence shown here is derived from an EMBL/GenBank/DDBJ whole genome shotgun (WGS) entry which is preliminary data.</text>
</comment>
<dbReference type="Pfam" id="PF07606">
    <property type="entry name" value="DUF1569"/>
    <property type="match status" value="1"/>
</dbReference>
<dbReference type="InterPro" id="IPR011463">
    <property type="entry name" value="DUF1569"/>
</dbReference>
<dbReference type="Proteomes" id="UP000318733">
    <property type="component" value="Unassembled WGS sequence"/>
</dbReference>
<dbReference type="AlphaFoldDB" id="A0A556MTH7"/>
<dbReference type="InterPro" id="IPR034660">
    <property type="entry name" value="DinB/YfiT-like"/>
</dbReference>
<dbReference type="RefSeq" id="WP_144246707.1">
    <property type="nucleotide sequence ID" value="NZ_VLPK01000001.1"/>
</dbReference>
<evidence type="ECO:0000313" key="1">
    <source>
        <dbReference type="EMBL" id="TSJ43142.1"/>
    </source>
</evidence>
<dbReference type="OrthoDB" id="2599194at2"/>
<name>A0A556MTH7_9SPHI</name>
<accession>A0A556MTH7</accession>
<gene>
    <name evidence="1" type="ORF">FO440_02830</name>
</gene>